<protein>
    <submittedName>
        <fullName evidence="1">Uncharacterized protein</fullName>
    </submittedName>
</protein>
<gene>
    <name evidence="1" type="ordered locus">HH_1650</name>
</gene>
<evidence type="ECO:0000313" key="2">
    <source>
        <dbReference type="Proteomes" id="UP000002495"/>
    </source>
</evidence>
<reference evidence="1 2" key="1">
    <citation type="journal article" date="2003" name="Proc. Natl. Acad. Sci. U.S.A.">
        <title>The complete genome sequence of the carcinogenic bacterium Helicobacter hepaticus.</title>
        <authorList>
            <person name="Suerbaum S."/>
            <person name="Josenhans C."/>
            <person name="Sterzenbach T."/>
            <person name="Drescher B."/>
            <person name="Brandt P."/>
            <person name="Bell M."/>
            <person name="Droege M."/>
            <person name="Fartmann B."/>
            <person name="Fischer H.-P."/>
            <person name="Ge Z."/>
            <person name="Hoerster A."/>
            <person name="Holland R."/>
            <person name="Klein K."/>
            <person name="Koenig J."/>
            <person name="Macko L."/>
            <person name="Mendz G.L."/>
            <person name="Nyakatura G."/>
            <person name="Schauer D.B."/>
            <person name="Shen Z."/>
            <person name="Weber J."/>
            <person name="Frosch M."/>
            <person name="Fox J.G."/>
        </authorList>
    </citation>
    <scope>NUCLEOTIDE SEQUENCE [LARGE SCALE GENOMIC DNA]</scope>
    <source>
        <strain evidence="2">ATCC 51449 / 3B1</strain>
    </source>
</reference>
<accession>Q7VFM5</accession>
<dbReference type="RefSeq" id="WP_011116490.1">
    <property type="nucleotide sequence ID" value="NC_004917.1"/>
</dbReference>
<organism evidence="1 2">
    <name type="scientific">Helicobacter hepaticus (strain ATCC 51449 / 3B1)</name>
    <dbReference type="NCBI Taxonomy" id="235279"/>
    <lineage>
        <taxon>Bacteria</taxon>
        <taxon>Pseudomonadati</taxon>
        <taxon>Campylobacterota</taxon>
        <taxon>Epsilonproteobacteria</taxon>
        <taxon>Campylobacterales</taxon>
        <taxon>Helicobacteraceae</taxon>
        <taxon>Helicobacter</taxon>
    </lineage>
</organism>
<dbReference type="AlphaFoldDB" id="Q7VFM5"/>
<dbReference type="EMBL" id="AE017125">
    <property type="protein sequence ID" value="AAP78247.1"/>
    <property type="molecule type" value="Genomic_DNA"/>
</dbReference>
<sequence>MKPITYMFSFLKYYMCIVCCVCLWKGCATYKLEVEDVSLYHEGVQIIDSIKPKSKVRLEVGQTLVGGSSAIPLALFISAQNLASQKVIFDKDCVQMYQNDKALNSLSDNELKSASFDYGFIIESYHLYMPPKPMPENQFVGMPFIYRGYMGGFYIYDYMIISARERLWQQMRLDDERAKKALIISSMMQKNTLEPYKAPQGGFVIYAPQKLQKGTLDVYVKVGEEKHRFTLQLSKIK</sequence>
<keyword evidence="2" id="KW-1185">Reference proteome</keyword>
<dbReference type="KEGG" id="hhe:HH_1650"/>
<dbReference type="OrthoDB" id="5323709at2"/>
<dbReference type="HOGENOM" id="CLU_1198450_0_0_7"/>
<evidence type="ECO:0000313" key="1">
    <source>
        <dbReference type="EMBL" id="AAP78247.1"/>
    </source>
</evidence>
<dbReference type="STRING" id="235279.HH_1650"/>
<dbReference type="Proteomes" id="UP000002495">
    <property type="component" value="Chromosome"/>
</dbReference>
<name>Q7VFM5_HELHP</name>
<proteinExistence type="predicted"/>